<evidence type="ECO:0000313" key="2">
    <source>
        <dbReference type="Proteomes" id="UP001469365"/>
    </source>
</evidence>
<sequence>MPKQNLRVPFGYELPKEKDRERGTIWVYGSFEGYTQQDLLPLLELAEERHFAKLVFYPLHEETLRRMDKRQAEPYYRRVQELEALLEEADPFIDWTIERFEGKRKKYTPADTAFRFMEEKYKSPFFVYVTDEVARKLASYDGFEDWLTKVRLLVTGGGGDPVPALLAKHMNRWERV</sequence>
<gene>
    <name evidence="1" type="ORF">WMW72_22455</name>
</gene>
<dbReference type="RefSeq" id="WP_341417813.1">
    <property type="nucleotide sequence ID" value="NZ_JBBPCC010000016.1"/>
</dbReference>
<dbReference type="Proteomes" id="UP001469365">
    <property type="component" value="Unassembled WGS sequence"/>
</dbReference>
<comment type="caution">
    <text evidence="1">The sequence shown here is derived from an EMBL/GenBank/DDBJ whole genome shotgun (WGS) entry which is preliminary data.</text>
</comment>
<keyword evidence="2" id="KW-1185">Reference proteome</keyword>
<name>A0ABU9DP77_9BACL</name>
<organism evidence="1 2">
    <name type="scientific">Paenibacillus filicis</name>
    <dbReference type="NCBI Taxonomy" id="669464"/>
    <lineage>
        <taxon>Bacteria</taxon>
        <taxon>Bacillati</taxon>
        <taxon>Bacillota</taxon>
        <taxon>Bacilli</taxon>
        <taxon>Bacillales</taxon>
        <taxon>Paenibacillaceae</taxon>
        <taxon>Paenibacillus</taxon>
    </lineage>
</organism>
<dbReference type="EMBL" id="JBBPCC010000016">
    <property type="protein sequence ID" value="MEK8130673.1"/>
    <property type="molecule type" value="Genomic_DNA"/>
</dbReference>
<evidence type="ECO:0000313" key="1">
    <source>
        <dbReference type="EMBL" id="MEK8130673.1"/>
    </source>
</evidence>
<proteinExistence type="predicted"/>
<reference evidence="1 2" key="1">
    <citation type="submission" date="2024-04" db="EMBL/GenBank/DDBJ databases">
        <title>draft genome sequnece of Paenibacillus filicis.</title>
        <authorList>
            <person name="Kim D.-U."/>
        </authorList>
    </citation>
    <scope>NUCLEOTIDE SEQUENCE [LARGE SCALE GENOMIC DNA]</scope>
    <source>
        <strain evidence="1 2">KACC14197</strain>
    </source>
</reference>
<accession>A0ABU9DP77</accession>
<protein>
    <submittedName>
        <fullName evidence="1">Uncharacterized protein</fullName>
    </submittedName>
</protein>